<feature type="non-terminal residue" evidence="2">
    <location>
        <position position="93"/>
    </location>
</feature>
<protein>
    <submittedName>
        <fullName evidence="2">Uncharacterized protein</fullName>
    </submittedName>
</protein>
<proteinExistence type="predicted"/>
<name>A0A1A8GXB2_9TELE</name>
<evidence type="ECO:0000313" key="2">
    <source>
        <dbReference type="EMBL" id="SBQ75692.1"/>
    </source>
</evidence>
<sequence>KIYRPQKQRSARCLAAASVIGASPRTKQVMRPAPQQRNASGANKRQKTLKEMSRHERSRVKLVFEVATCCTVAVLRTHVWSASTIRALHAHAG</sequence>
<accession>A0A1A8GXB2</accession>
<organism evidence="2">
    <name type="scientific">Nothobranchius korthausae</name>
    <dbReference type="NCBI Taxonomy" id="1143690"/>
    <lineage>
        <taxon>Eukaryota</taxon>
        <taxon>Metazoa</taxon>
        <taxon>Chordata</taxon>
        <taxon>Craniata</taxon>
        <taxon>Vertebrata</taxon>
        <taxon>Euteleostomi</taxon>
        <taxon>Actinopterygii</taxon>
        <taxon>Neopterygii</taxon>
        <taxon>Teleostei</taxon>
        <taxon>Neoteleostei</taxon>
        <taxon>Acanthomorphata</taxon>
        <taxon>Ovalentaria</taxon>
        <taxon>Atherinomorphae</taxon>
        <taxon>Cyprinodontiformes</taxon>
        <taxon>Nothobranchiidae</taxon>
        <taxon>Nothobranchius</taxon>
    </lineage>
</organism>
<reference evidence="2" key="1">
    <citation type="submission" date="2016-05" db="EMBL/GenBank/DDBJ databases">
        <authorList>
            <person name="Lavstsen T."/>
            <person name="Jespersen J.S."/>
        </authorList>
    </citation>
    <scope>NUCLEOTIDE SEQUENCE</scope>
    <source>
        <tissue evidence="2">Brain</tissue>
    </source>
</reference>
<dbReference type="AlphaFoldDB" id="A0A1A8GXB2"/>
<reference evidence="2" key="2">
    <citation type="submission" date="2016-06" db="EMBL/GenBank/DDBJ databases">
        <title>The genome of a short-lived fish provides insights into sex chromosome evolution and the genetic control of aging.</title>
        <authorList>
            <person name="Reichwald K."/>
            <person name="Felder M."/>
            <person name="Petzold A."/>
            <person name="Koch P."/>
            <person name="Groth M."/>
            <person name="Platzer M."/>
        </authorList>
    </citation>
    <scope>NUCLEOTIDE SEQUENCE</scope>
    <source>
        <tissue evidence="2">Brain</tissue>
    </source>
</reference>
<gene>
    <name evidence="2" type="primary">Nfu_g_1_017742</name>
</gene>
<feature type="non-terminal residue" evidence="2">
    <location>
        <position position="1"/>
    </location>
</feature>
<evidence type="ECO:0000256" key="1">
    <source>
        <dbReference type="SAM" id="MobiDB-lite"/>
    </source>
</evidence>
<feature type="region of interest" description="Disordered" evidence="1">
    <location>
        <begin position="24"/>
        <end position="55"/>
    </location>
</feature>
<dbReference type="EMBL" id="HAEC01007554">
    <property type="protein sequence ID" value="SBQ75692.1"/>
    <property type="molecule type" value="Transcribed_RNA"/>
</dbReference>